<dbReference type="Gene3D" id="1.10.12.10">
    <property type="entry name" value="Lyase 2-enoyl-coa Hydratase, Chain A, domain 2"/>
    <property type="match status" value="1"/>
</dbReference>
<evidence type="ECO:0000256" key="6">
    <source>
        <dbReference type="ARBA" id="ARBA00023235"/>
    </source>
</evidence>
<keyword evidence="6" id="KW-0413">Isomerase</keyword>
<accession>A0A6A6CDH7</accession>
<dbReference type="GO" id="GO:0006635">
    <property type="term" value="P:fatty acid beta-oxidation"/>
    <property type="evidence" value="ECO:0007669"/>
    <property type="project" value="UniProtKB-UniPathway"/>
</dbReference>
<evidence type="ECO:0000256" key="5">
    <source>
        <dbReference type="ARBA" id="ARBA00023098"/>
    </source>
</evidence>
<dbReference type="FunFam" id="1.10.12.10:FF:000004">
    <property type="entry name" value="Delta3,5-delta2,4-dienoyl-CoA isomerase"/>
    <property type="match status" value="1"/>
</dbReference>
<evidence type="ECO:0000313" key="7">
    <source>
        <dbReference type="EMBL" id="KAF2164228.1"/>
    </source>
</evidence>
<keyword evidence="8" id="KW-1185">Reference proteome</keyword>
<dbReference type="SUPFAM" id="SSF52096">
    <property type="entry name" value="ClpP/crotonase"/>
    <property type="match status" value="1"/>
</dbReference>
<dbReference type="PANTHER" id="PTHR43149:SF1">
    <property type="entry name" value="DELTA(3,5)-DELTA(2,4)-DIENOYL-COA ISOMERASE, MITOCHONDRIAL"/>
    <property type="match status" value="1"/>
</dbReference>
<dbReference type="Gene3D" id="3.90.226.10">
    <property type="entry name" value="2-enoyl-CoA Hydratase, Chain A, domain 1"/>
    <property type="match status" value="1"/>
</dbReference>
<reference evidence="7" key="1">
    <citation type="journal article" date="2020" name="Stud. Mycol.">
        <title>101 Dothideomycetes genomes: a test case for predicting lifestyles and emergence of pathogens.</title>
        <authorList>
            <person name="Haridas S."/>
            <person name="Albert R."/>
            <person name="Binder M."/>
            <person name="Bloem J."/>
            <person name="Labutti K."/>
            <person name="Salamov A."/>
            <person name="Andreopoulos B."/>
            <person name="Baker S."/>
            <person name="Barry K."/>
            <person name="Bills G."/>
            <person name="Bluhm B."/>
            <person name="Cannon C."/>
            <person name="Castanera R."/>
            <person name="Culley D."/>
            <person name="Daum C."/>
            <person name="Ezra D."/>
            <person name="Gonzalez J."/>
            <person name="Henrissat B."/>
            <person name="Kuo A."/>
            <person name="Liang C."/>
            <person name="Lipzen A."/>
            <person name="Lutzoni F."/>
            <person name="Magnuson J."/>
            <person name="Mondo S."/>
            <person name="Nolan M."/>
            <person name="Ohm R."/>
            <person name="Pangilinan J."/>
            <person name="Park H.-J."/>
            <person name="Ramirez L."/>
            <person name="Alfaro M."/>
            <person name="Sun H."/>
            <person name="Tritt A."/>
            <person name="Yoshinaga Y."/>
            <person name="Zwiers L.-H."/>
            <person name="Turgeon B."/>
            <person name="Goodwin S."/>
            <person name="Spatafora J."/>
            <person name="Crous P."/>
            <person name="Grigoriev I."/>
        </authorList>
    </citation>
    <scope>NUCLEOTIDE SEQUENCE</scope>
    <source>
        <strain evidence="7">ATCC 36951</strain>
    </source>
</reference>
<keyword evidence="3" id="KW-0276">Fatty acid metabolism</keyword>
<organism evidence="7 8">
    <name type="scientific">Zasmidium cellare ATCC 36951</name>
    <dbReference type="NCBI Taxonomy" id="1080233"/>
    <lineage>
        <taxon>Eukaryota</taxon>
        <taxon>Fungi</taxon>
        <taxon>Dikarya</taxon>
        <taxon>Ascomycota</taxon>
        <taxon>Pezizomycotina</taxon>
        <taxon>Dothideomycetes</taxon>
        <taxon>Dothideomycetidae</taxon>
        <taxon>Mycosphaerellales</taxon>
        <taxon>Mycosphaerellaceae</taxon>
        <taxon>Zasmidium</taxon>
    </lineage>
</organism>
<dbReference type="InterPro" id="IPR029045">
    <property type="entry name" value="ClpP/crotonase-like_dom_sf"/>
</dbReference>
<dbReference type="InterPro" id="IPR045002">
    <property type="entry name" value="Ech1-like"/>
</dbReference>
<protein>
    <submittedName>
        <fullName evidence="7">Uncharacterized protein</fullName>
    </submittedName>
</protein>
<dbReference type="EMBL" id="ML993605">
    <property type="protein sequence ID" value="KAF2164228.1"/>
    <property type="molecule type" value="Genomic_DNA"/>
</dbReference>
<dbReference type="UniPathway" id="UPA00659"/>
<dbReference type="AlphaFoldDB" id="A0A6A6CDH7"/>
<dbReference type="GO" id="GO:0005739">
    <property type="term" value="C:mitochondrion"/>
    <property type="evidence" value="ECO:0007669"/>
    <property type="project" value="TreeGrafter"/>
</dbReference>
<evidence type="ECO:0000313" key="8">
    <source>
        <dbReference type="Proteomes" id="UP000799537"/>
    </source>
</evidence>
<evidence type="ECO:0000256" key="3">
    <source>
        <dbReference type="ARBA" id="ARBA00022832"/>
    </source>
</evidence>
<evidence type="ECO:0000256" key="1">
    <source>
        <dbReference type="ARBA" id="ARBA00005005"/>
    </source>
</evidence>
<gene>
    <name evidence="7" type="ORF">M409DRAFT_68098</name>
</gene>
<dbReference type="GO" id="GO:0051750">
    <property type="term" value="F:delta(3,5)-delta(2,4)-dienoyl-CoA isomerase activity"/>
    <property type="evidence" value="ECO:0007669"/>
    <property type="project" value="TreeGrafter"/>
</dbReference>
<dbReference type="Proteomes" id="UP000799537">
    <property type="component" value="Unassembled WGS sequence"/>
</dbReference>
<dbReference type="PANTHER" id="PTHR43149">
    <property type="entry name" value="ENOYL-COA HYDRATASE"/>
    <property type="match status" value="1"/>
</dbReference>
<dbReference type="InterPro" id="IPR001753">
    <property type="entry name" value="Enoyl-CoA_hydra/iso"/>
</dbReference>
<dbReference type="GeneID" id="54570958"/>
<keyword evidence="4" id="KW-0843">Virulence</keyword>
<dbReference type="InterPro" id="IPR014748">
    <property type="entry name" value="Enoyl-CoA_hydra_C"/>
</dbReference>
<dbReference type="Pfam" id="PF00378">
    <property type="entry name" value="ECH_1"/>
    <property type="match status" value="1"/>
</dbReference>
<comment type="similarity">
    <text evidence="2">Belongs to the enoyl-CoA hydratase/isomerase family.</text>
</comment>
<name>A0A6A6CDH7_ZASCE</name>
<dbReference type="CDD" id="cd06558">
    <property type="entry name" value="crotonase-like"/>
    <property type="match status" value="1"/>
</dbReference>
<dbReference type="RefSeq" id="XP_033665117.1">
    <property type="nucleotide sequence ID" value="XM_033817686.1"/>
</dbReference>
<sequence length="288" mass="31555">MASSRRTPTSYEQFKNFRTTFPAPFVAHVEINRPEKINAFDNAMFREITALFDLISHDPNVRVVMLSGAGTRGFSAGLDVMAESTSGPVGTPVETRDFARKAWAVRRHALLYQESVNALERCEKPIVCLLHVVTFGAAVDFATAADVRYCTRDVKLCVREIDAGLAPDVGTLSRLPKIGVPYSWAKEIIYSAEVVGGEEAARIGLASKVFNTKEEMVSSALAWATNVASKSPVAVQSSKALWDFSRDRPVADGLLYTAAWNSAMVLSDDVRKAMTSGLKRTQPTFEKL</sequence>
<comment type="pathway">
    <text evidence="1">Lipid metabolism; fatty acid beta-oxidation.</text>
</comment>
<evidence type="ECO:0000256" key="4">
    <source>
        <dbReference type="ARBA" id="ARBA00023026"/>
    </source>
</evidence>
<keyword evidence="5" id="KW-0443">Lipid metabolism</keyword>
<dbReference type="OrthoDB" id="14970at2759"/>
<proteinExistence type="inferred from homology"/>
<evidence type="ECO:0000256" key="2">
    <source>
        <dbReference type="ARBA" id="ARBA00005254"/>
    </source>
</evidence>